<dbReference type="RefSeq" id="WP_137642270.1">
    <property type="nucleotide sequence ID" value="NZ_BJEA01000007.1"/>
</dbReference>
<dbReference type="EMBL" id="JBHLZY010000005">
    <property type="protein sequence ID" value="MFB9768761.1"/>
    <property type="molecule type" value="Genomic_DNA"/>
</dbReference>
<reference evidence="1 2" key="1">
    <citation type="submission" date="2024-09" db="EMBL/GenBank/DDBJ databases">
        <authorList>
            <person name="Sun Q."/>
            <person name="Mori K."/>
        </authorList>
    </citation>
    <scope>NUCLEOTIDE SEQUENCE [LARGE SCALE GENOMIC DNA]</scope>
    <source>
        <strain evidence="1 2">TBRC 4576</strain>
    </source>
</reference>
<accession>A0ABV5WT84</accession>
<proteinExistence type="predicted"/>
<sequence length="461" mass="52112">MERKITVPYENQVQHMVKGINESQSMELNKNDYIFILLIAGLQVARQYINKSKILNRARDTDQEAAKKIKHNEKIEKTINGGDPLTHKSVTMWGNNSFLENISVNKQLPLWVLGPTSYDAIRRSSAYWEKTGVSGMNHRYTTLAHDPLIGLVVGPINLLSNTITYNTSLKMGTSYTSPFNTHNPATGYEISRPSSFSQAVYNSIAVIKKDKTILAAAIIKHLLHLASDINTKQGLTIPGMSMLPSIGSVNSRDIDKWLISNHFDFVWFADLFAQYGLAELINVISSILYKFLIYRDTDKDIEFIDAKCKKVIAIANAVSASEDLIVAAIKASTGHVVSALRELDWGGLVAAIKRMFASDEFMLEVKGISESWDAIQFNFKYSTEDVEQMFQNKIKSINNKYEQILLSMQKEYRRYGELEALATNFDQVGDELFSYSIQFAQLNNVHNSLKNKKDIDNFFNN</sequence>
<organism evidence="1 2">
    <name type="scientific">Lactiplantibacillus modestisalitolerans</name>
    <dbReference type="NCBI Taxonomy" id="1457219"/>
    <lineage>
        <taxon>Bacteria</taxon>
        <taxon>Bacillati</taxon>
        <taxon>Bacillota</taxon>
        <taxon>Bacilli</taxon>
        <taxon>Lactobacillales</taxon>
        <taxon>Lactobacillaceae</taxon>
        <taxon>Lactiplantibacillus</taxon>
    </lineage>
</organism>
<comment type="caution">
    <text evidence="1">The sequence shown here is derived from an EMBL/GenBank/DDBJ whole genome shotgun (WGS) entry which is preliminary data.</text>
</comment>
<evidence type="ECO:0000313" key="1">
    <source>
        <dbReference type="EMBL" id="MFB9768761.1"/>
    </source>
</evidence>
<protein>
    <submittedName>
        <fullName evidence="1">Uncharacterized protein</fullName>
    </submittedName>
</protein>
<keyword evidence="2" id="KW-1185">Reference proteome</keyword>
<evidence type="ECO:0000313" key="2">
    <source>
        <dbReference type="Proteomes" id="UP001589691"/>
    </source>
</evidence>
<gene>
    <name evidence="1" type="ORF">ACFFLI_02590</name>
</gene>
<name>A0ABV5WT84_9LACO</name>
<dbReference type="Proteomes" id="UP001589691">
    <property type="component" value="Unassembled WGS sequence"/>
</dbReference>